<reference evidence="1 2" key="1">
    <citation type="submission" date="2019-07" db="EMBL/GenBank/DDBJ databases">
        <authorList>
            <person name="Kim J.K."/>
            <person name="Cheong H.-M."/>
            <person name="Choi Y."/>
            <person name="Hwang K.J."/>
            <person name="Lee S."/>
            <person name="Choi C."/>
        </authorList>
    </citation>
    <scope>NUCLEOTIDE SEQUENCE [LARGE SCALE GENOMIC DNA]</scope>
    <source>
        <strain evidence="1 2">KS 22</strain>
    </source>
</reference>
<name>A0A7G5C7M5_9BACL</name>
<evidence type="ECO:0000313" key="1">
    <source>
        <dbReference type="EMBL" id="QMV45209.1"/>
    </source>
</evidence>
<accession>A0A7G5C7M5</accession>
<protein>
    <submittedName>
        <fullName evidence="1">Phosphoadenosine phosphosulfate reductase</fullName>
    </submittedName>
</protein>
<gene>
    <name evidence="1" type="ORF">FPL14_27185</name>
</gene>
<proteinExistence type="predicted"/>
<evidence type="ECO:0000313" key="2">
    <source>
        <dbReference type="Proteomes" id="UP000515679"/>
    </source>
</evidence>
<keyword evidence="2" id="KW-1185">Reference proteome</keyword>
<dbReference type="SUPFAM" id="SSF52402">
    <property type="entry name" value="Adenine nucleotide alpha hydrolases-like"/>
    <property type="match status" value="1"/>
</dbReference>
<dbReference type="InterPro" id="IPR014729">
    <property type="entry name" value="Rossmann-like_a/b/a_fold"/>
</dbReference>
<dbReference type="EMBL" id="CP041969">
    <property type="protein sequence ID" value="QMV45209.1"/>
    <property type="molecule type" value="Genomic_DNA"/>
</dbReference>
<dbReference type="Proteomes" id="UP000515679">
    <property type="component" value="Chromosome"/>
</dbReference>
<organism evidence="1 2">
    <name type="scientific">Cohnella cholangitidis</name>
    <dbReference type="NCBI Taxonomy" id="2598458"/>
    <lineage>
        <taxon>Bacteria</taxon>
        <taxon>Bacillati</taxon>
        <taxon>Bacillota</taxon>
        <taxon>Bacilli</taxon>
        <taxon>Bacillales</taxon>
        <taxon>Paenibacillaceae</taxon>
        <taxon>Cohnella</taxon>
    </lineage>
</organism>
<sequence length="225" mass="25953">MYNKLRRIVPFNQIVVVHACLGAVEWPGVIDHIKANVDHHVYVVRARKKDGSEKTLLGMVEDRGMWPSSSCRQCTSDLKRGPIMKFIRNYLYQKGRRIAVNCMGIRAEESTARAKKVPFRFNASESCGHREVYDWMPIFDLTTAEVFQGIADAGQKPFWTYERNERLSCVFCIMGSVNDLRHGAEKNPELYKQYVDLEKRIGHTMFMKGKTPIPLEKHVGIKARF</sequence>
<dbReference type="Gene3D" id="3.40.50.620">
    <property type="entry name" value="HUPs"/>
    <property type="match status" value="1"/>
</dbReference>
<dbReference type="AlphaFoldDB" id="A0A7G5C7M5"/>
<dbReference type="KEGG" id="cchl:FPL14_27185"/>